<dbReference type="Proteomes" id="UP000280696">
    <property type="component" value="Unassembled WGS sequence"/>
</dbReference>
<evidence type="ECO:0000256" key="1">
    <source>
        <dbReference type="SAM" id="MobiDB-lite"/>
    </source>
</evidence>
<evidence type="ECO:0000313" key="3">
    <source>
        <dbReference type="Proteomes" id="UP000280696"/>
    </source>
</evidence>
<reference evidence="2 3" key="1">
    <citation type="submission" date="2018-09" db="EMBL/GenBank/DDBJ databases">
        <title>Murine metabolic-syndrome-specific gut microbial biobank.</title>
        <authorList>
            <person name="Liu C."/>
        </authorList>
    </citation>
    <scope>NUCLEOTIDE SEQUENCE [LARGE SCALE GENOMIC DNA]</scope>
    <source>
        <strain evidence="2 3">0.1xD8-82</strain>
    </source>
</reference>
<dbReference type="EMBL" id="RAYQ01000005">
    <property type="protein sequence ID" value="RKI92440.1"/>
    <property type="molecule type" value="Genomic_DNA"/>
</dbReference>
<gene>
    <name evidence="2" type="ORF">D7V94_07160</name>
</gene>
<comment type="caution">
    <text evidence="2">The sequence shown here is derived from an EMBL/GenBank/DDBJ whole genome shotgun (WGS) entry which is preliminary data.</text>
</comment>
<keyword evidence="3" id="KW-1185">Reference proteome</keyword>
<protein>
    <submittedName>
        <fullName evidence="2">Uncharacterized protein</fullName>
    </submittedName>
</protein>
<dbReference type="OrthoDB" id="9772442at2"/>
<feature type="compositionally biased region" description="Basic and acidic residues" evidence="1">
    <location>
        <begin position="31"/>
        <end position="60"/>
    </location>
</feature>
<dbReference type="RefSeq" id="WP_120468222.1">
    <property type="nucleotide sequence ID" value="NZ_RAYQ01000005.1"/>
</dbReference>
<dbReference type="AlphaFoldDB" id="A0A3A9ALH8"/>
<evidence type="ECO:0000313" key="2">
    <source>
        <dbReference type="EMBL" id="RKI92440.1"/>
    </source>
</evidence>
<sequence>MKKRGMAVLLIFMLLCTGGCGKEDESRAEVIQSERLETEENNRKYSDEKNPTENAERDNGTEDAPGENQNGENQSVSIEGMIKEQSFEVELEGWGKVFFVSIAPKSDNEHPRFALVREGEEVYTFPKTSETTGDKFVEVNAVSFQDYNQDGKKDVIVLVTYGNGENTWKEAEIFLQENSDNMFYLDYPDLAGYRVEGADGAGPGFYRDTLLEEYLGTQRLTETVAQIAPTWPDYIDYVDGLSGYFSEKQQMKRFAEEKDVWAKDVEFADDRHCFTLASMGYDGKVTLIVSNQGGTGCCTYSSFYQIDDRGEVKKLETSFKEGDSEPDLIMDNMTVYSSFSIEGNRNYFIVYDQLKDSPDSYVYRAGSLYVEGGYVQEIPLASQRVLYAGEDYSAHITSYDCNGNELTEEEYDNFPFFYYEGMGLTGKSAVFEWMDVKDIQEMDDAETEKALRQVYEKFSIKEN</sequence>
<name>A0A3A9ALH8_9FIRM</name>
<accession>A0A3A9ALH8</accession>
<proteinExistence type="predicted"/>
<organism evidence="2 3">
    <name type="scientific">Parablautia intestinalis</name>
    <dbReference type="NCBI Taxonomy" id="2320100"/>
    <lineage>
        <taxon>Bacteria</taxon>
        <taxon>Bacillati</taxon>
        <taxon>Bacillota</taxon>
        <taxon>Clostridia</taxon>
        <taxon>Lachnospirales</taxon>
        <taxon>Lachnospiraceae</taxon>
        <taxon>Parablautia</taxon>
    </lineage>
</organism>
<feature type="region of interest" description="Disordered" evidence="1">
    <location>
        <begin position="31"/>
        <end position="73"/>
    </location>
</feature>